<dbReference type="OrthoDB" id="9800435at2"/>
<dbReference type="STRING" id="1121390.SAMN02746041_00191"/>
<organism evidence="2 3">
    <name type="scientific">Desulfacinum hydrothermale DSM 13146</name>
    <dbReference type="NCBI Taxonomy" id="1121390"/>
    <lineage>
        <taxon>Bacteria</taxon>
        <taxon>Pseudomonadati</taxon>
        <taxon>Thermodesulfobacteriota</taxon>
        <taxon>Syntrophobacteria</taxon>
        <taxon>Syntrophobacterales</taxon>
        <taxon>Syntrophobacteraceae</taxon>
        <taxon>Desulfacinum</taxon>
    </lineage>
</organism>
<keyword evidence="3" id="KW-1185">Reference proteome</keyword>
<dbReference type="InterPro" id="IPR029058">
    <property type="entry name" value="AB_hydrolase_fold"/>
</dbReference>
<dbReference type="SUPFAM" id="SSF53474">
    <property type="entry name" value="alpha/beta-Hydrolases"/>
    <property type="match status" value="1"/>
</dbReference>
<sequence>MERVMIEAGTHRLEAVLNLRDGAEAVVLCHPHPLYGGAMDTPLLLALERLYGEMGWGTVRFNFRGVGRSTGAYGGGDGEAEDVLAVCRYLAQRGCVQVHLAGYSFGAWVALKACAAGLDPAALVLVSPAVTFLDFRSLSLPDRPSLVIVGDQDTFAVVDQVRSWHERSRPRNAVCRLEVVPGCDHFYWGKEGEVTSRVRAFLESWRVAPHHWAASRGEQI</sequence>
<protein>
    <recommendedName>
        <fullName evidence="1">AB hydrolase-1 domain-containing protein</fullName>
    </recommendedName>
</protein>
<dbReference type="PANTHER" id="PTHR42103">
    <property type="entry name" value="ALPHA/BETA-HYDROLASES SUPERFAMILY PROTEIN"/>
    <property type="match status" value="1"/>
</dbReference>
<evidence type="ECO:0000313" key="3">
    <source>
        <dbReference type="Proteomes" id="UP000192783"/>
    </source>
</evidence>
<feature type="domain" description="AB hydrolase-1" evidence="1">
    <location>
        <begin position="26"/>
        <end position="135"/>
    </location>
</feature>
<dbReference type="Gene3D" id="3.40.50.1820">
    <property type="entry name" value="alpha/beta hydrolase"/>
    <property type="match status" value="1"/>
</dbReference>
<dbReference type="EMBL" id="FWXF01000001">
    <property type="protein sequence ID" value="SMC16920.1"/>
    <property type="molecule type" value="Genomic_DNA"/>
</dbReference>
<dbReference type="Proteomes" id="UP000192783">
    <property type="component" value="Unassembled WGS sequence"/>
</dbReference>
<name>A0A1W1WZG4_9BACT</name>
<accession>A0A1W1WZG4</accession>
<dbReference type="AlphaFoldDB" id="A0A1W1WZG4"/>
<evidence type="ECO:0000313" key="2">
    <source>
        <dbReference type="EMBL" id="SMC16920.1"/>
    </source>
</evidence>
<reference evidence="2 3" key="1">
    <citation type="submission" date="2017-04" db="EMBL/GenBank/DDBJ databases">
        <authorList>
            <person name="Afonso C.L."/>
            <person name="Miller P.J."/>
            <person name="Scott M.A."/>
            <person name="Spackman E."/>
            <person name="Goraichik I."/>
            <person name="Dimitrov K.M."/>
            <person name="Suarez D.L."/>
            <person name="Swayne D.E."/>
        </authorList>
    </citation>
    <scope>NUCLEOTIDE SEQUENCE [LARGE SCALE GENOMIC DNA]</scope>
    <source>
        <strain evidence="2 3">DSM 13146</strain>
    </source>
</reference>
<dbReference type="RefSeq" id="WP_084055669.1">
    <property type="nucleotide sequence ID" value="NZ_FWXF01000001.1"/>
</dbReference>
<evidence type="ECO:0000259" key="1">
    <source>
        <dbReference type="Pfam" id="PF12697"/>
    </source>
</evidence>
<dbReference type="InterPro" id="IPR000073">
    <property type="entry name" value="AB_hydrolase_1"/>
</dbReference>
<dbReference type="PANTHER" id="PTHR42103:SF2">
    <property type="entry name" value="AB HYDROLASE-1 DOMAIN-CONTAINING PROTEIN"/>
    <property type="match status" value="1"/>
</dbReference>
<proteinExistence type="predicted"/>
<dbReference type="Pfam" id="PF12697">
    <property type="entry name" value="Abhydrolase_6"/>
    <property type="match status" value="1"/>
</dbReference>
<gene>
    <name evidence="2" type="ORF">SAMN02746041_00191</name>
</gene>